<evidence type="ECO:0000259" key="1">
    <source>
        <dbReference type="Pfam" id="PF12973"/>
    </source>
</evidence>
<dbReference type="InterPro" id="IPR014710">
    <property type="entry name" value="RmlC-like_jellyroll"/>
</dbReference>
<sequence length="226" mass="25661">MLNMNFSQSLSLRYDADRWQSSPASGVWRYPIEREQAESGHVTSLVRFEPDSYFPEHLHPLGEEFWVLEGTFSDESGDYPAGSYVRNPPGSRHRSFTRDGCTIFVKLNQFSPDDDKWIKVLPEQGLWITGHKGYRRLPLHQHKGVHTSVLHFPEGGVFPACCYKGGLELLVLEGDVQQGDASYAALSWFRFAPGSEPDLQLAPQTRLWVRTGHLSEEVTNQKRAQA</sequence>
<keyword evidence="3" id="KW-1185">Reference proteome</keyword>
<dbReference type="RefSeq" id="WP_188630129.1">
    <property type="nucleotide sequence ID" value="NZ_BMKE01000017.1"/>
</dbReference>
<evidence type="ECO:0000313" key="3">
    <source>
        <dbReference type="Proteomes" id="UP000646152"/>
    </source>
</evidence>
<name>A0ABQ1IQT9_9GAMM</name>
<dbReference type="Pfam" id="PF12973">
    <property type="entry name" value="Cupin_7"/>
    <property type="match status" value="2"/>
</dbReference>
<dbReference type="InterPro" id="IPR011051">
    <property type="entry name" value="RmlC_Cupin_sf"/>
</dbReference>
<dbReference type="Gene3D" id="2.60.120.10">
    <property type="entry name" value="Jelly Rolls"/>
    <property type="match status" value="1"/>
</dbReference>
<dbReference type="InterPro" id="IPR025979">
    <property type="entry name" value="ChrR-like_cupin_dom"/>
</dbReference>
<dbReference type="Proteomes" id="UP000646152">
    <property type="component" value="Unassembled WGS sequence"/>
</dbReference>
<feature type="domain" description="ChrR-like cupin" evidence="1">
    <location>
        <begin position="123"/>
        <end position="199"/>
    </location>
</feature>
<feature type="domain" description="ChrR-like cupin" evidence="1">
    <location>
        <begin position="12"/>
        <end position="110"/>
    </location>
</feature>
<protein>
    <submittedName>
        <fullName evidence="2">Cupin</fullName>
    </submittedName>
</protein>
<evidence type="ECO:0000313" key="2">
    <source>
        <dbReference type="EMBL" id="GGB47877.1"/>
    </source>
</evidence>
<dbReference type="CDD" id="cd20303">
    <property type="entry name" value="cupin_ChrR_1"/>
    <property type="match status" value="1"/>
</dbReference>
<proteinExistence type="predicted"/>
<gene>
    <name evidence="2" type="ORF">GCM10011502_21490</name>
</gene>
<comment type="caution">
    <text evidence="2">The sequence shown here is derived from an EMBL/GenBank/DDBJ whole genome shotgun (WGS) entry which is preliminary data.</text>
</comment>
<organism evidence="2 3">
    <name type="scientific">Oceanisphaera marina</name>
    <dbReference type="NCBI Taxonomy" id="2017550"/>
    <lineage>
        <taxon>Bacteria</taxon>
        <taxon>Pseudomonadati</taxon>
        <taxon>Pseudomonadota</taxon>
        <taxon>Gammaproteobacteria</taxon>
        <taxon>Aeromonadales</taxon>
        <taxon>Aeromonadaceae</taxon>
        <taxon>Oceanisphaera</taxon>
    </lineage>
</organism>
<accession>A0ABQ1IQT9</accession>
<dbReference type="SUPFAM" id="SSF51182">
    <property type="entry name" value="RmlC-like cupins"/>
    <property type="match status" value="2"/>
</dbReference>
<dbReference type="EMBL" id="BMKE01000017">
    <property type="protein sequence ID" value="GGB47877.1"/>
    <property type="molecule type" value="Genomic_DNA"/>
</dbReference>
<reference evidence="3" key="1">
    <citation type="journal article" date="2019" name="Int. J. Syst. Evol. Microbiol.">
        <title>The Global Catalogue of Microorganisms (GCM) 10K type strain sequencing project: providing services to taxonomists for standard genome sequencing and annotation.</title>
        <authorList>
            <consortium name="The Broad Institute Genomics Platform"/>
            <consortium name="The Broad Institute Genome Sequencing Center for Infectious Disease"/>
            <person name="Wu L."/>
            <person name="Ma J."/>
        </authorList>
    </citation>
    <scope>NUCLEOTIDE SEQUENCE [LARGE SCALE GENOMIC DNA]</scope>
    <source>
        <strain evidence="3">CGMCC 1.15923</strain>
    </source>
</reference>